<dbReference type="InterPro" id="IPR036282">
    <property type="entry name" value="Glutathione-S-Trfase_C_sf"/>
</dbReference>
<dbReference type="InterPro" id="IPR004045">
    <property type="entry name" value="Glutathione_S-Trfase_N"/>
</dbReference>
<dbReference type="CDD" id="cd03046">
    <property type="entry name" value="GST_N_GTT1_like"/>
    <property type="match status" value="1"/>
</dbReference>
<gene>
    <name evidence="3" type="ORF">AT746_01125</name>
</gene>
<evidence type="ECO:0000313" key="3">
    <source>
        <dbReference type="EMBL" id="ALS97015.1"/>
    </source>
</evidence>
<reference evidence="3 4" key="1">
    <citation type="submission" date="2015-12" db="EMBL/GenBank/DDBJ databases">
        <title>Complete genome of Lacimicrobium alkaliphilum KCTC 32984.</title>
        <authorList>
            <person name="Kim S.-G."/>
            <person name="Lee Y.-J."/>
        </authorList>
    </citation>
    <scope>NUCLEOTIDE SEQUENCE [LARGE SCALE GENOMIC DNA]</scope>
    <source>
        <strain evidence="3 4">YelD216</strain>
    </source>
</reference>
<evidence type="ECO:0000259" key="1">
    <source>
        <dbReference type="PROSITE" id="PS50404"/>
    </source>
</evidence>
<dbReference type="OrthoDB" id="5740960at2"/>
<dbReference type="RefSeq" id="WP_062475251.1">
    <property type="nucleotide sequence ID" value="NZ_CP013650.1"/>
</dbReference>
<dbReference type="InterPro" id="IPR004046">
    <property type="entry name" value="GST_C"/>
</dbReference>
<dbReference type="SFLD" id="SFLDS00019">
    <property type="entry name" value="Glutathione_Transferase_(cytos"/>
    <property type="match status" value="1"/>
</dbReference>
<name>A0A0U2ZD26_9ALTE</name>
<protein>
    <submittedName>
        <fullName evidence="3">Glutathione S-transferase</fullName>
    </submittedName>
</protein>
<dbReference type="InterPro" id="IPR010987">
    <property type="entry name" value="Glutathione-S-Trfase_C-like"/>
</dbReference>
<dbReference type="PANTHER" id="PTHR44051:SF21">
    <property type="entry name" value="GLUTATHIONE S-TRANSFERASE FAMILY PROTEIN"/>
    <property type="match status" value="1"/>
</dbReference>
<dbReference type="InterPro" id="IPR036249">
    <property type="entry name" value="Thioredoxin-like_sf"/>
</dbReference>
<accession>A0A0U2ZD26</accession>
<evidence type="ECO:0000259" key="2">
    <source>
        <dbReference type="PROSITE" id="PS50405"/>
    </source>
</evidence>
<feature type="domain" description="GST N-terminal" evidence="1">
    <location>
        <begin position="1"/>
        <end position="81"/>
    </location>
</feature>
<dbReference type="Pfam" id="PF00043">
    <property type="entry name" value="GST_C"/>
    <property type="match status" value="1"/>
</dbReference>
<dbReference type="Gene3D" id="1.20.1050.10">
    <property type="match status" value="1"/>
</dbReference>
<dbReference type="EMBL" id="CP013650">
    <property type="protein sequence ID" value="ALS97015.1"/>
    <property type="molecule type" value="Genomic_DNA"/>
</dbReference>
<dbReference type="InterPro" id="IPR040079">
    <property type="entry name" value="Glutathione_S-Trfase"/>
</dbReference>
<dbReference type="SUPFAM" id="SSF47616">
    <property type="entry name" value="GST C-terminal domain-like"/>
    <property type="match status" value="1"/>
</dbReference>
<dbReference type="PROSITE" id="PS50404">
    <property type="entry name" value="GST_NTER"/>
    <property type="match status" value="1"/>
</dbReference>
<dbReference type="SUPFAM" id="SSF52833">
    <property type="entry name" value="Thioredoxin-like"/>
    <property type="match status" value="1"/>
</dbReference>
<keyword evidence="3" id="KW-0808">Transferase</keyword>
<dbReference type="STRING" id="1526571.AT746_01125"/>
<feature type="domain" description="GST C-terminal" evidence="2">
    <location>
        <begin position="87"/>
        <end position="206"/>
    </location>
</feature>
<dbReference type="SFLD" id="SFLDG01150">
    <property type="entry name" value="Main.1:_Beta-like"/>
    <property type="match status" value="1"/>
</dbReference>
<evidence type="ECO:0000313" key="4">
    <source>
        <dbReference type="Proteomes" id="UP000068447"/>
    </source>
</evidence>
<dbReference type="PROSITE" id="PS50405">
    <property type="entry name" value="GST_CTER"/>
    <property type="match status" value="1"/>
</dbReference>
<dbReference type="KEGG" id="lal:AT746_01125"/>
<dbReference type="Pfam" id="PF13409">
    <property type="entry name" value="GST_N_2"/>
    <property type="match status" value="1"/>
</dbReference>
<dbReference type="AlphaFoldDB" id="A0A0U2ZD26"/>
<dbReference type="Gene3D" id="3.40.30.10">
    <property type="entry name" value="Glutaredoxin"/>
    <property type="match status" value="1"/>
</dbReference>
<proteinExistence type="predicted"/>
<dbReference type="CDD" id="cd03207">
    <property type="entry name" value="GST_C_8"/>
    <property type="match status" value="1"/>
</dbReference>
<dbReference type="SFLD" id="SFLDG00358">
    <property type="entry name" value="Main_(cytGST)"/>
    <property type="match status" value="1"/>
</dbReference>
<dbReference type="GO" id="GO:0016740">
    <property type="term" value="F:transferase activity"/>
    <property type="evidence" value="ECO:0007669"/>
    <property type="project" value="UniProtKB-KW"/>
</dbReference>
<dbReference type="PANTHER" id="PTHR44051">
    <property type="entry name" value="GLUTATHIONE S-TRANSFERASE-RELATED"/>
    <property type="match status" value="1"/>
</dbReference>
<organism evidence="3 4">
    <name type="scientific">Lacimicrobium alkaliphilum</name>
    <dbReference type="NCBI Taxonomy" id="1526571"/>
    <lineage>
        <taxon>Bacteria</taxon>
        <taxon>Pseudomonadati</taxon>
        <taxon>Pseudomonadota</taxon>
        <taxon>Gammaproteobacteria</taxon>
        <taxon>Alteromonadales</taxon>
        <taxon>Alteromonadaceae</taxon>
        <taxon>Lacimicrobium</taxon>
    </lineage>
</organism>
<keyword evidence="4" id="KW-1185">Reference proteome</keyword>
<sequence length="206" mass="23262">MQELTFFTNPNSRGRIVRWMLEELEVPYNTTVLEYSGDIKSPYYLKLNPMGKVPAIKHGDLVVTEGAAICAYLADHFADKQLAPALNSPERGTYYRWLFFAAGPLEMATTAKAYDWRIDAENAQSVGSGLYQDVLTTLESALEKGPYLCGEQFTAADIYVGSHISWGMMFKTLEERPAFKRYVQRLESREAAIRANQLDDALVKQD</sequence>
<dbReference type="Proteomes" id="UP000068447">
    <property type="component" value="Chromosome"/>
</dbReference>